<evidence type="ECO:0000256" key="11">
    <source>
        <dbReference type="ARBA" id="ARBA00022990"/>
    </source>
</evidence>
<dbReference type="PANTHER" id="PTHR12868">
    <property type="entry name" value="NADH-UBIQUINONE OXIDOREDUCTASE B22 SUBUNIT"/>
    <property type="match status" value="1"/>
</dbReference>
<dbReference type="PANTHER" id="PTHR12868:SF0">
    <property type="entry name" value="NADH DEHYDROGENASE [UBIQUINONE] 1 BETA SUBCOMPLEX SUBUNIT 9"/>
    <property type="match status" value="1"/>
</dbReference>
<evidence type="ECO:0000256" key="6">
    <source>
        <dbReference type="ARBA" id="ARBA00022448"/>
    </source>
</evidence>
<keyword evidence="8" id="KW-0679">Respiratory chain</keyword>
<protein>
    <recommendedName>
        <fullName evidence="5">NADH dehydrogenase [ubiquinone] 1 beta subcomplex subunit 9</fullName>
    </recommendedName>
    <alternativeName>
        <fullName evidence="14">Complex I-B22</fullName>
    </alternativeName>
    <alternativeName>
        <fullName evidence="15">NADH-ubiquinone oxidoreductase B22 subunit</fullName>
    </alternativeName>
</protein>
<dbReference type="InterPro" id="IPR045292">
    <property type="entry name" value="Complex1_LYR_NDUFB9_LYRM3"/>
</dbReference>
<gene>
    <name evidence="17" type="ORF">OC842_003640</name>
</gene>
<accession>A0AAN6GBE8</accession>
<dbReference type="Proteomes" id="UP001176521">
    <property type="component" value="Unassembled WGS sequence"/>
</dbReference>
<evidence type="ECO:0000256" key="7">
    <source>
        <dbReference type="ARBA" id="ARBA00022553"/>
    </source>
</evidence>
<keyword evidence="12" id="KW-0496">Mitochondrion</keyword>
<evidence type="ECO:0000256" key="3">
    <source>
        <dbReference type="ARBA" id="ARBA00009508"/>
    </source>
</evidence>
<comment type="subcellular location">
    <subcellularLocation>
        <location evidence="2">Mitochondrion inner membrane</location>
        <topology evidence="2">Peripheral membrane protein</topology>
        <orientation evidence="2">Matrix side</orientation>
    </subcellularLocation>
</comment>
<evidence type="ECO:0000256" key="13">
    <source>
        <dbReference type="ARBA" id="ARBA00023136"/>
    </source>
</evidence>
<proteinExistence type="inferred from homology"/>
<evidence type="ECO:0000256" key="1">
    <source>
        <dbReference type="ARBA" id="ARBA00002920"/>
    </source>
</evidence>
<comment type="caution">
    <text evidence="17">The sequence shown here is derived from an EMBL/GenBank/DDBJ whole genome shotgun (WGS) entry which is preliminary data.</text>
</comment>
<keyword evidence="6" id="KW-0813">Transport</keyword>
<dbReference type="InterPro" id="IPR008011">
    <property type="entry name" value="Complex1_LYR_dom"/>
</dbReference>
<dbReference type="EMBL" id="JAPDMQ010000187">
    <property type="protein sequence ID" value="KAK0531394.1"/>
    <property type="molecule type" value="Genomic_DNA"/>
</dbReference>
<evidence type="ECO:0000313" key="18">
    <source>
        <dbReference type="Proteomes" id="UP001176521"/>
    </source>
</evidence>
<dbReference type="GO" id="GO:0006120">
    <property type="term" value="P:mitochondrial electron transport, NADH to ubiquinone"/>
    <property type="evidence" value="ECO:0007669"/>
    <property type="project" value="InterPro"/>
</dbReference>
<dbReference type="Pfam" id="PF05347">
    <property type="entry name" value="Complex1_LYR"/>
    <property type="match status" value="1"/>
</dbReference>
<sequence length="152" mass="17426">MLPTVARLSASAAAASSSSAAAPAAFSQAHKSRVQSLYRRYLKNALDWTVRRDLWRDQAIQIRTEFERNRHIRNPRELARVLKEAEEHLAHIKHPDPYKVAMFENGTKCLPFSSFYPFFAAFPRSSLMDRERNLPPRMFTAAEKKAALEADH</sequence>
<feature type="domain" description="Complex 1 LYR protein" evidence="16">
    <location>
        <begin position="33"/>
        <end position="89"/>
    </location>
</feature>
<keyword evidence="13" id="KW-0472">Membrane</keyword>
<dbReference type="GO" id="GO:0005743">
    <property type="term" value="C:mitochondrial inner membrane"/>
    <property type="evidence" value="ECO:0007669"/>
    <property type="project" value="UniProtKB-SubCell"/>
</dbReference>
<evidence type="ECO:0000256" key="2">
    <source>
        <dbReference type="ARBA" id="ARBA00004443"/>
    </source>
</evidence>
<dbReference type="CDD" id="cd20263">
    <property type="entry name" value="Complex1_LYR_NDUFB9_LYRM3"/>
    <property type="match status" value="1"/>
</dbReference>
<comment type="similarity">
    <text evidence="3">Belongs to the complex I LYR family.</text>
</comment>
<reference evidence="17" key="1">
    <citation type="journal article" date="2023" name="PhytoFront">
        <title>Draft Genome Resources of Seven Strains of Tilletia horrida, Causal Agent of Kernel Smut of Rice.</title>
        <authorList>
            <person name="Khanal S."/>
            <person name="Antony Babu S."/>
            <person name="Zhou X.G."/>
        </authorList>
    </citation>
    <scope>NUCLEOTIDE SEQUENCE</scope>
    <source>
        <strain evidence="17">TX3</strain>
    </source>
</reference>
<keyword evidence="11" id="KW-0007">Acetylation</keyword>
<keyword evidence="9" id="KW-0999">Mitochondrion inner membrane</keyword>
<evidence type="ECO:0000256" key="15">
    <source>
        <dbReference type="ARBA" id="ARBA00032528"/>
    </source>
</evidence>
<evidence type="ECO:0000256" key="14">
    <source>
        <dbReference type="ARBA" id="ARBA00030192"/>
    </source>
</evidence>
<evidence type="ECO:0000256" key="9">
    <source>
        <dbReference type="ARBA" id="ARBA00022792"/>
    </source>
</evidence>
<keyword evidence="18" id="KW-1185">Reference proteome</keyword>
<comment type="function">
    <text evidence="1">Accessory subunit of the mitochondrial membrane respiratory chain NADH dehydrogenase (Complex I), that is believed to be not involved in catalysis. Complex I functions in the transfer of electrons from NADH to the respiratory chain. The immediate electron acceptor for the enzyme is believed to be ubiquinone.</text>
</comment>
<evidence type="ECO:0000259" key="16">
    <source>
        <dbReference type="Pfam" id="PF05347"/>
    </source>
</evidence>
<dbReference type="InterPro" id="IPR033034">
    <property type="entry name" value="NDUFB9"/>
</dbReference>
<name>A0AAN6GBE8_9BASI</name>
<evidence type="ECO:0000313" key="17">
    <source>
        <dbReference type="EMBL" id="KAK0531394.1"/>
    </source>
</evidence>
<evidence type="ECO:0000256" key="8">
    <source>
        <dbReference type="ARBA" id="ARBA00022660"/>
    </source>
</evidence>
<evidence type="ECO:0000256" key="12">
    <source>
        <dbReference type="ARBA" id="ARBA00023128"/>
    </source>
</evidence>
<keyword evidence="10" id="KW-0249">Electron transport</keyword>
<keyword evidence="7" id="KW-0597">Phosphoprotein</keyword>
<comment type="subunit">
    <text evidence="4">Mammalian complex I is composed of 45 different subunits.</text>
</comment>
<dbReference type="AlphaFoldDB" id="A0AAN6GBE8"/>
<evidence type="ECO:0000256" key="4">
    <source>
        <dbReference type="ARBA" id="ARBA00011790"/>
    </source>
</evidence>
<evidence type="ECO:0000256" key="10">
    <source>
        <dbReference type="ARBA" id="ARBA00022982"/>
    </source>
</evidence>
<evidence type="ECO:0000256" key="5">
    <source>
        <dbReference type="ARBA" id="ARBA00018684"/>
    </source>
</evidence>
<organism evidence="17 18">
    <name type="scientific">Tilletia horrida</name>
    <dbReference type="NCBI Taxonomy" id="155126"/>
    <lineage>
        <taxon>Eukaryota</taxon>
        <taxon>Fungi</taxon>
        <taxon>Dikarya</taxon>
        <taxon>Basidiomycota</taxon>
        <taxon>Ustilaginomycotina</taxon>
        <taxon>Exobasidiomycetes</taxon>
        <taxon>Tilletiales</taxon>
        <taxon>Tilletiaceae</taxon>
        <taxon>Tilletia</taxon>
    </lineage>
</organism>